<feature type="domain" description="Spore germination protein N-terminal" evidence="9">
    <location>
        <begin position="30"/>
        <end position="204"/>
    </location>
</feature>
<evidence type="ECO:0000256" key="1">
    <source>
        <dbReference type="ARBA" id="ARBA00004635"/>
    </source>
</evidence>
<evidence type="ECO:0000256" key="2">
    <source>
        <dbReference type="ARBA" id="ARBA00007886"/>
    </source>
</evidence>
<comment type="similarity">
    <text evidence="2">Belongs to the GerABKC lipoprotein family.</text>
</comment>
<dbReference type="InterPro" id="IPR008844">
    <property type="entry name" value="Spore_GerAC-like"/>
</dbReference>
<evidence type="ECO:0000313" key="11">
    <source>
        <dbReference type="Proteomes" id="UP001172911"/>
    </source>
</evidence>
<dbReference type="NCBIfam" id="TIGR02887">
    <property type="entry name" value="spore_ger_x_C"/>
    <property type="match status" value="1"/>
</dbReference>
<evidence type="ECO:0000259" key="8">
    <source>
        <dbReference type="Pfam" id="PF05504"/>
    </source>
</evidence>
<dbReference type="Proteomes" id="UP001172911">
    <property type="component" value="Unassembled WGS sequence"/>
</dbReference>
<dbReference type="GO" id="GO:0009847">
    <property type="term" value="P:spore germination"/>
    <property type="evidence" value="ECO:0007669"/>
    <property type="project" value="InterPro"/>
</dbReference>
<organism evidence="10 11">
    <name type="scientific">Desulforamulus aquiferis</name>
    <dbReference type="NCBI Taxonomy" id="1397668"/>
    <lineage>
        <taxon>Bacteria</taxon>
        <taxon>Bacillati</taxon>
        <taxon>Bacillota</taxon>
        <taxon>Clostridia</taxon>
        <taxon>Eubacteriales</taxon>
        <taxon>Peptococcaceae</taxon>
        <taxon>Desulforamulus</taxon>
    </lineage>
</organism>
<evidence type="ECO:0000256" key="6">
    <source>
        <dbReference type="ARBA" id="ARBA00023139"/>
    </source>
</evidence>
<reference evidence="10" key="2">
    <citation type="submission" date="2023-03" db="EMBL/GenBank/DDBJ databases">
        <authorList>
            <person name="Zhang Z."/>
        </authorList>
    </citation>
    <scope>NUCLEOTIDE SEQUENCE</scope>
    <source>
        <strain evidence="10">DSA</strain>
    </source>
</reference>
<evidence type="ECO:0000313" key="10">
    <source>
        <dbReference type="EMBL" id="MDO7786154.1"/>
    </source>
</evidence>
<sequence length="419" mass="47590">MMQGPRSKYAIKILAALLMVFLCGGCFGGRETDEVALVIAVGLDKGKKEALEMTVVIANPQVFAAGEGGGGGNMEPFFITSVEGPTIWECYTLMNTYVTREISFHHTNAYFIGEELARDGIKPYLLGLIRHREVRRDSYMYIANGRVKDFLTENKPILEIFPGKVFHLIRILSQRTGFYSTVDMHQFYLTLNNLHSSPTLPLVGINTPEGQGTDKDASESLRAPYLAGEVPREGGNKVEFAGAAIFNNDKMVGRLTADENRTMMILQGCLTASNFSFSDPEHPDKMIAVALNQAKQPEVKFRVENNRLIIDQTIFLEGEFFSIQSGENYEDPDKKLVAQRALERAQESLARKLIQKTKDNNWGDIFNYDTHYRNKVSTWEEWEKLPWKEIYMQADIRVKVKANFRRTGLLRYTEPMIRE</sequence>
<feature type="domain" description="Spore germination GerAC-like C-terminal" evidence="8">
    <location>
        <begin position="242"/>
        <end position="408"/>
    </location>
</feature>
<dbReference type="InterPro" id="IPR057336">
    <property type="entry name" value="GerAC_N"/>
</dbReference>
<name>A0AAW7Z908_9FIRM</name>
<evidence type="ECO:0000256" key="7">
    <source>
        <dbReference type="ARBA" id="ARBA00023288"/>
    </source>
</evidence>
<comment type="subcellular location">
    <subcellularLocation>
        <location evidence="1">Membrane</location>
        <topology evidence="1">Lipid-anchor</topology>
    </subcellularLocation>
</comment>
<keyword evidence="5" id="KW-0472">Membrane</keyword>
<dbReference type="InterPro" id="IPR046953">
    <property type="entry name" value="Spore_GerAC-like_C"/>
</dbReference>
<evidence type="ECO:0000256" key="5">
    <source>
        <dbReference type="ARBA" id="ARBA00023136"/>
    </source>
</evidence>
<proteinExistence type="inferred from homology"/>
<comment type="caution">
    <text evidence="10">The sequence shown here is derived from an EMBL/GenBank/DDBJ whole genome shotgun (WGS) entry which is preliminary data.</text>
</comment>
<gene>
    <name evidence="10" type="ORF">P6N53_02825</name>
</gene>
<accession>A0AAW7Z908</accession>
<dbReference type="PANTHER" id="PTHR35789:SF1">
    <property type="entry name" value="SPORE GERMINATION PROTEIN B3"/>
    <property type="match status" value="1"/>
</dbReference>
<evidence type="ECO:0000259" key="9">
    <source>
        <dbReference type="Pfam" id="PF25198"/>
    </source>
</evidence>
<protein>
    <submittedName>
        <fullName evidence="10">Ger(X)C family spore germination protein</fullName>
    </submittedName>
</protein>
<keyword evidence="11" id="KW-1185">Reference proteome</keyword>
<dbReference type="Pfam" id="PF05504">
    <property type="entry name" value="Spore_GerAC"/>
    <property type="match status" value="1"/>
</dbReference>
<dbReference type="EMBL" id="JARPTC010000003">
    <property type="protein sequence ID" value="MDO7786154.1"/>
    <property type="molecule type" value="Genomic_DNA"/>
</dbReference>
<dbReference type="AlphaFoldDB" id="A0AAW7Z908"/>
<keyword evidence="4" id="KW-0732">Signal</keyword>
<reference evidence="10" key="1">
    <citation type="journal article" date="2023" name="J. Hazard. Mater.">
        <title>Anaerobic biodegradation of pyrene and benzo[a]pyrene by a new sulfate-reducing Desulforamulus aquiferis strain DSA.</title>
        <authorList>
            <person name="Zhang Z."/>
            <person name="Sun J."/>
            <person name="Gong X."/>
            <person name="Wang C."/>
            <person name="Wang H."/>
        </authorList>
    </citation>
    <scope>NUCLEOTIDE SEQUENCE</scope>
    <source>
        <strain evidence="10">DSA</strain>
    </source>
</reference>
<dbReference type="GO" id="GO:0016020">
    <property type="term" value="C:membrane"/>
    <property type="evidence" value="ECO:0007669"/>
    <property type="project" value="UniProtKB-SubCell"/>
</dbReference>
<dbReference type="Gene3D" id="3.30.300.210">
    <property type="entry name" value="Nutrient germinant receptor protein C, domain 3"/>
    <property type="match status" value="1"/>
</dbReference>
<dbReference type="InterPro" id="IPR038501">
    <property type="entry name" value="Spore_GerAC_C_sf"/>
</dbReference>
<keyword evidence="3" id="KW-0309">Germination</keyword>
<keyword evidence="6" id="KW-0564">Palmitate</keyword>
<dbReference type="Pfam" id="PF25198">
    <property type="entry name" value="Spore_GerAC_N"/>
    <property type="match status" value="1"/>
</dbReference>
<keyword evidence="7" id="KW-0449">Lipoprotein</keyword>
<dbReference type="RefSeq" id="WP_304541018.1">
    <property type="nucleotide sequence ID" value="NZ_JARPTC010000003.1"/>
</dbReference>
<dbReference type="PANTHER" id="PTHR35789">
    <property type="entry name" value="SPORE GERMINATION PROTEIN B3"/>
    <property type="match status" value="1"/>
</dbReference>
<evidence type="ECO:0000256" key="3">
    <source>
        <dbReference type="ARBA" id="ARBA00022544"/>
    </source>
</evidence>
<evidence type="ECO:0000256" key="4">
    <source>
        <dbReference type="ARBA" id="ARBA00022729"/>
    </source>
</evidence>